<evidence type="ECO:0000313" key="9">
    <source>
        <dbReference type="Proteomes" id="UP000019254"/>
    </source>
</evidence>
<dbReference type="FunFam" id="2.70.70.10:FF:000001">
    <property type="entry name" value="PTS system glucose-specific IIA component"/>
    <property type="match status" value="1"/>
</dbReference>
<dbReference type="STRING" id="1265820.PCORN_03778"/>
<evidence type="ECO:0000259" key="7">
    <source>
        <dbReference type="PROSITE" id="PS51093"/>
    </source>
</evidence>
<dbReference type="PROSITE" id="PS51093">
    <property type="entry name" value="PTS_EIIA_TYPE_1"/>
    <property type="match status" value="1"/>
</dbReference>
<dbReference type="GO" id="GO:0009401">
    <property type="term" value="P:phosphoenolpyruvate-dependent sugar phosphotransferase system"/>
    <property type="evidence" value="ECO:0007669"/>
    <property type="project" value="UniProtKB-KW"/>
</dbReference>
<proteinExistence type="predicted"/>
<dbReference type="PATRIC" id="fig|1265820.5.peg.746"/>
<protein>
    <submittedName>
        <fullName evidence="8">Putative phosphotransferase enzyme IIA component ypqE</fullName>
    </submittedName>
</protein>
<dbReference type="Pfam" id="PF00358">
    <property type="entry name" value="PTS_EIIA_1"/>
    <property type="match status" value="1"/>
</dbReference>
<organism evidence="8 9">
    <name type="scientific">Listeria cornellensis FSL F6-0969</name>
    <dbReference type="NCBI Taxonomy" id="1265820"/>
    <lineage>
        <taxon>Bacteria</taxon>
        <taxon>Bacillati</taxon>
        <taxon>Bacillota</taxon>
        <taxon>Bacilli</taxon>
        <taxon>Bacillales</taxon>
        <taxon>Listeriaceae</taxon>
        <taxon>Listeria</taxon>
    </lineage>
</organism>
<comment type="subcellular location">
    <subcellularLocation>
        <location evidence="1">Cytoplasm</location>
    </subcellularLocation>
</comment>
<keyword evidence="5" id="KW-0598">Phosphotransferase system</keyword>
<dbReference type="PANTHER" id="PTHR45008">
    <property type="entry name" value="PTS SYSTEM GLUCOSE-SPECIFIC EIIA COMPONENT"/>
    <property type="match status" value="1"/>
</dbReference>
<feature type="domain" description="PTS EIIA type-1" evidence="7">
    <location>
        <begin position="30"/>
        <end position="124"/>
    </location>
</feature>
<evidence type="ECO:0000313" key="8">
    <source>
        <dbReference type="EMBL" id="EUJ31931.1"/>
    </source>
</evidence>
<evidence type="ECO:0000256" key="4">
    <source>
        <dbReference type="ARBA" id="ARBA00022679"/>
    </source>
</evidence>
<evidence type="ECO:0000256" key="2">
    <source>
        <dbReference type="ARBA" id="ARBA00022448"/>
    </source>
</evidence>
<keyword evidence="9" id="KW-1185">Reference proteome</keyword>
<name>W7C8B8_9LIST</name>
<keyword evidence="4 8" id="KW-0808">Transferase</keyword>
<dbReference type="Gene3D" id="2.70.70.10">
    <property type="entry name" value="Glucose Permease (Domain IIA)"/>
    <property type="match status" value="1"/>
</dbReference>
<dbReference type="GO" id="GO:0016301">
    <property type="term" value="F:kinase activity"/>
    <property type="evidence" value="ECO:0007669"/>
    <property type="project" value="UniProtKB-KW"/>
</dbReference>
<keyword evidence="2" id="KW-0813">Transport</keyword>
<evidence type="ECO:0000256" key="6">
    <source>
        <dbReference type="ARBA" id="ARBA00022777"/>
    </source>
</evidence>
<dbReference type="AlphaFoldDB" id="W7C8B8"/>
<dbReference type="Proteomes" id="UP000019254">
    <property type="component" value="Unassembled WGS sequence"/>
</dbReference>
<evidence type="ECO:0000256" key="5">
    <source>
        <dbReference type="ARBA" id="ARBA00022683"/>
    </source>
</evidence>
<dbReference type="SUPFAM" id="SSF51261">
    <property type="entry name" value="Duplicated hybrid motif"/>
    <property type="match status" value="1"/>
</dbReference>
<dbReference type="InterPro" id="IPR011055">
    <property type="entry name" value="Dup_hybrid_motif"/>
</dbReference>
<dbReference type="PROSITE" id="PS00371">
    <property type="entry name" value="PTS_EIIA_TYPE_1_HIS"/>
    <property type="match status" value="1"/>
</dbReference>
<dbReference type="InterPro" id="IPR001127">
    <property type="entry name" value="PTS_EIIA_1_perm"/>
</dbReference>
<dbReference type="InterPro" id="IPR050890">
    <property type="entry name" value="PTS_EIIA_component"/>
</dbReference>
<evidence type="ECO:0000256" key="3">
    <source>
        <dbReference type="ARBA" id="ARBA00022597"/>
    </source>
</evidence>
<dbReference type="EMBL" id="AODE01000008">
    <property type="protein sequence ID" value="EUJ31931.1"/>
    <property type="molecule type" value="Genomic_DNA"/>
</dbReference>
<dbReference type="GO" id="GO:0005737">
    <property type="term" value="C:cytoplasm"/>
    <property type="evidence" value="ECO:0007669"/>
    <property type="project" value="UniProtKB-SubCell"/>
</dbReference>
<keyword evidence="3" id="KW-0762">Sugar transport</keyword>
<comment type="caution">
    <text evidence="8">The sequence shown here is derived from an EMBL/GenBank/DDBJ whole genome shotgun (WGS) entry which is preliminary data.</text>
</comment>
<accession>W7C8B8</accession>
<dbReference type="NCBIfam" id="TIGR00830">
    <property type="entry name" value="PTBA"/>
    <property type="match status" value="1"/>
</dbReference>
<gene>
    <name evidence="8" type="ORF">PCORN_03778</name>
</gene>
<dbReference type="PANTHER" id="PTHR45008:SF1">
    <property type="entry name" value="PTS SYSTEM GLUCOSE-SPECIFIC EIIA COMPONENT"/>
    <property type="match status" value="1"/>
</dbReference>
<evidence type="ECO:0000256" key="1">
    <source>
        <dbReference type="ARBA" id="ARBA00004496"/>
    </source>
</evidence>
<reference evidence="8 9" key="1">
    <citation type="journal article" date="2014" name="Int. J. Syst. Evol. Microbiol.">
        <title>Listeria floridensis sp. nov., Listeria aquatica sp. nov., Listeria cornellensis sp. nov., Listeria riparia sp. nov. and Listeria grandensis sp. nov., from agricultural and natural environments.</title>
        <authorList>
            <person name="den Bakker H.C."/>
            <person name="Warchocki S."/>
            <person name="Wright E.M."/>
            <person name="Allred A.F."/>
            <person name="Ahlstrom C."/>
            <person name="Manuel C.S."/>
            <person name="Stasiewicz M.J."/>
            <person name="Burrell A."/>
            <person name="Roof S."/>
            <person name="Strawn L."/>
            <person name="Fortes E.D."/>
            <person name="Nightingale K.K."/>
            <person name="Kephart D."/>
            <person name="Wiedmann M."/>
        </authorList>
    </citation>
    <scope>NUCLEOTIDE SEQUENCE [LARGE SCALE GENOMIC DNA]</scope>
    <source>
        <strain evidence="9">FSL F6-969</strain>
    </source>
</reference>
<sequence length="124" mass="13409">MFKKMFKKDKQEAVVSPATGQFVELKDVPDPVFNQKMMGEGIAVKPINGTVVAPVTGEIIQVADTKHAFGIRSELGQEILVHIGLETVALKGEGFKVLVSLGDKVTAGQPIVEADLDFIEKKCE</sequence>
<keyword evidence="6" id="KW-0418">Kinase</keyword>